<evidence type="ECO:0000256" key="3">
    <source>
        <dbReference type="ARBA" id="ARBA00013793"/>
    </source>
</evidence>
<protein>
    <recommendedName>
        <fullName evidence="3">Protein MIS12 homolog</fullName>
    </recommendedName>
</protein>
<dbReference type="AlphaFoldDB" id="V8NRE7"/>
<accession>V8NRE7</accession>
<dbReference type="GO" id="GO:0000444">
    <property type="term" value="C:MIS12/MIND type complex"/>
    <property type="evidence" value="ECO:0007669"/>
    <property type="project" value="TreeGrafter"/>
</dbReference>
<reference evidence="12 13" key="1">
    <citation type="journal article" date="2013" name="Proc. Natl. Acad. Sci. U.S.A.">
        <title>The king cobra genome reveals dynamic gene evolution and adaptation in the snake venom system.</title>
        <authorList>
            <person name="Vonk F.J."/>
            <person name="Casewell N.R."/>
            <person name="Henkel C.V."/>
            <person name="Heimberg A.M."/>
            <person name="Jansen H.J."/>
            <person name="McCleary R.J."/>
            <person name="Kerkkamp H.M."/>
            <person name="Vos R.A."/>
            <person name="Guerreiro I."/>
            <person name="Calvete J.J."/>
            <person name="Wuster W."/>
            <person name="Woods A.E."/>
            <person name="Logan J.M."/>
            <person name="Harrison R.A."/>
            <person name="Castoe T.A."/>
            <person name="de Koning A.P."/>
            <person name="Pollock D.D."/>
            <person name="Yandell M."/>
            <person name="Calderon D."/>
            <person name="Renjifo C."/>
            <person name="Currier R.B."/>
            <person name="Salgado D."/>
            <person name="Pla D."/>
            <person name="Sanz L."/>
            <person name="Hyder A.S."/>
            <person name="Ribeiro J.M."/>
            <person name="Arntzen J.W."/>
            <person name="van den Thillart G.E."/>
            <person name="Boetzer M."/>
            <person name="Pirovano W."/>
            <person name="Dirks R.P."/>
            <person name="Spaink H.P."/>
            <person name="Duboule D."/>
            <person name="McGlinn E."/>
            <person name="Kini R.M."/>
            <person name="Richardson M.K."/>
        </authorList>
    </citation>
    <scope>NUCLEOTIDE SEQUENCE</scope>
    <source>
        <tissue evidence="12">Blood</tissue>
    </source>
</reference>
<evidence type="ECO:0000313" key="12">
    <source>
        <dbReference type="EMBL" id="ETE64506.1"/>
    </source>
</evidence>
<name>V8NRE7_OPHHA</name>
<evidence type="ECO:0000256" key="5">
    <source>
        <dbReference type="ARBA" id="ARBA00022618"/>
    </source>
</evidence>
<evidence type="ECO:0000256" key="6">
    <source>
        <dbReference type="ARBA" id="ARBA00022776"/>
    </source>
</evidence>
<keyword evidence="7" id="KW-0995">Kinetochore</keyword>
<feature type="non-terminal residue" evidence="12">
    <location>
        <position position="1"/>
    </location>
</feature>
<proteinExistence type="inferred from homology"/>
<evidence type="ECO:0000256" key="10">
    <source>
        <dbReference type="ARBA" id="ARBA00023328"/>
    </source>
</evidence>
<evidence type="ECO:0000256" key="11">
    <source>
        <dbReference type="SAM" id="Coils"/>
    </source>
</evidence>
<dbReference type="GO" id="GO:0051301">
    <property type="term" value="P:cell division"/>
    <property type="evidence" value="ECO:0007669"/>
    <property type="project" value="UniProtKB-KW"/>
</dbReference>
<evidence type="ECO:0000256" key="7">
    <source>
        <dbReference type="ARBA" id="ARBA00022838"/>
    </source>
</evidence>
<sequence>MVSCGKGRVEREAVREREPKRREKRISVRRNFFERGLNPILRGRRSFEVFLIMSINPMTYEAQFFGFTPQTFMLRIYFAFQDHLSHIMLVVEKVILNKLQNICPSLTPTLIRRSTEKFFAFMKERFDKQFTKMEKSLLSTVLSIPKNICLPEDKLQEEFCYTAKQFQELENEISQLERELKAEMCAEQALQTELEEQKIVQGHLEGILQWFDGLDNISRNEGTGNLKESFAALTKTAAKLHNIVQEVEDKMNRLRK</sequence>
<keyword evidence="4" id="KW-0158">Chromosome</keyword>
<dbReference type="PANTHER" id="PTHR14527">
    <property type="entry name" value="PROTEIN MIS12 HOMOLOG"/>
    <property type="match status" value="1"/>
</dbReference>
<comment type="caution">
    <text evidence="12">The sequence shown here is derived from an EMBL/GenBank/DDBJ whole genome shotgun (WGS) entry which is preliminary data.</text>
</comment>
<keyword evidence="5" id="KW-0132">Cell division</keyword>
<keyword evidence="9" id="KW-0131">Cell cycle</keyword>
<comment type="subcellular location">
    <subcellularLocation>
        <location evidence="1">Chromosome</location>
        <location evidence="1">Centromere</location>
        <location evidence="1">Kinetochore</location>
    </subcellularLocation>
</comment>
<gene>
    <name evidence="12" type="primary">MIS12</name>
    <name evidence="12" type="ORF">L345_09723</name>
</gene>
<dbReference type="GO" id="GO:0051382">
    <property type="term" value="P:kinetochore assembly"/>
    <property type="evidence" value="ECO:0007669"/>
    <property type="project" value="TreeGrafter"/>
</dbReference>
<keyword evidence="8 11" id="KW-0175">Coiled coil</keyword>
<organism evidence="12 13">
    <name type="scientific">Ophiophagus hannah</name>
    <name type="common">King cobra</name>
    <name type="synonym">Naja hannah</name>
    <dbReference type="NCBI Taxonomy" id="8665"/>
    <lineage>
        <taxon>Eukaryota</taxon>
        <taxon>Metazoa</taxon>
        <taxon>Chordata</taxon>
        <taxon>Craniata</taxon>
        <taxon>Vertebrata</taxon>
        <taxon>Euteleostomi</taxon>
        <taxon>Lepidosauria</taxon>
        <taxon>Squamata</taxon>
        <taxon>Bifurcata</taxon>
        <taxon>Unidentata</taxon>
        <taxon>Episquamata</taxon>
        <taxon>Toxicofera</taxon>
        <taxon>Serpentes</taxon>
        <taxon>Colubroidea</taxon>
        <taxon>Elapidae</taxon>
        <taxon>Elapinae</taxon>
        <taxon>Ophiophagus</taxon>
    </lineage>
</organism>
<evidence type="ECO:0000313" key="13">
    <source>
        <dbReference type="Proteomes" id="UP000018936"/>
    </source>
</evidence>
<evidence type="ECO:0000256" key="4">
    <source>
        <dbReference type="ARBA" id="ARBA00022454"/>
    </source>
</evidence>
<dbReference type="OrthoDB" id="1884855at2759"/>
<keyword evidence="6" id="KW-0498">Mitosis</keyword>
<dbReference type="GO" id="GO:0005634">
    <property type="term" value="C:nucleus"/>
    <property type="evidence" value="ECO:0007669"/>
    <property type="project" value="InterPro"/>
</dbReference>
<feature type="coiled-coil region" evidence="11">
    <location>
        <begin position="166"/>
        <end position="193"/>
    </location>
</feature>
<keyword evidence="10" id="KW-0137">Centromere</keyword>
<keyword evidence="13" id="KW-1185">Reference proteome</keyword>
<evidence type="ECO:0000256" key="1">
    <source>
        <dbReference type="ARBA" id="ARBA00004629"/>
    </source>
</evidence>
<dbReference type="InterPro" id="IPR008685">
    <property type="entry name" value="Centromere_Mis12"/>
</dbReference>
<evidence type="ECO:0000256" key="2">
    <source>
        <dbReference type="ARBA" id="ARBA00008643"/>
    </source>
</evidence>
<comment type="similarity">
    <text evidence="2">Belongs to the mis12 family.</text>
</comment>
<dbReference type="Proteomes" id="UP000018936">
    <property type="component" value="Unassembled WGS sequence"/>
</dbReference>
<evidence type="ECO:0000256" key="8">
    <source>
        <dbReference type="ARBA" id="ARBA00023054"/>
    </source>
</evidence>
<dbReference type="GO" id="GO:0000070">
    <property type="term" value="P:mitotic sister chromatid segregation"/>
    <property type="evidence" value="ECO:0007669"/>
    <property type="project" value="TreeGrafter"/>
</dbReference>
<evidence type="ECO:0000256" key="9">
    <source>
        <dbReference type="ARBA" id="ARBA00023306"/>
    </source>
</evidence>
<dbReference type="EMBL" id="AZIM01002217">
    <property type="protein sequence ID" value="ETE64506.1"/>
    <property type="molecule type" value="Genomic_DNA"/>
</dbReference>
<dbReference type="Pfam" id="PF05859">
    <property type="entry name" value="Mis12"/>
    <property type="match status" value="1"/>
</dbReference>
<dbReference type="PANTHER" id="PTHR14527:SF2">
    <property type="entry name" value="PROTEIN MIS12 HOMOLOG"/>
    <property type="match status" value="1"/>
</dbReference>